<protein>
    <submittedName>
        <fullName evidence="3">Retinal guanylyl cyclase 2</fullName>
    </submittedName>
</protein>
<name>L5LF54_MYODS</name>
<dbReference type="EMBL" id="KB112955">
    <property type="protein sequence ID" value="ELK24486.1"/>
    <property type="molecule type" value="Genomic_DNA"/>
</dbReference>
<dbReference type="GO" id="GO:0000166">
    <property type="term" value="F:nucleotide binding"/>
    <property type="evidence" value="ECO:0007669"/>
    <property type="project" value="UniProtKB-KW"/>
</dbReference>
<accession>L5LF54</accession>
<evidence type="ECO:0000256" key="2">
    <source>
        <dbReference type="ARBA" id="ARBA00023239"/>
    </source>
</evidence>
<dbReference type="GO" id="GO:0004016">
    <property type="term" value="F:adenylate cyclase activity"/>
    <property type="evidence" value="ECO:0007669"/>
    <property type="project" value="TreeGrafter"/>
</dbReference>
<evidence type="ECO:0000313" key="3">
    <source>
        <dbReference type="EMBL" id="ELK24486.1"/>
    </source>
</evidence>
<keyword evidence="1" id="KW-0547">Nucleotide-binding</keyword>
<evidence type="ECO:0000256" key="1">
    <source>
        <dbReference type="ARBA" id="ARBA00022741"/>
    </source>
</evidence>
<dbReference type="GO" id="GO:0007168">
    <property type="term" value="P:receptor guanylyl cyclase signaling pathway"/>
    <property type="evidence" value="ECO:0007669"/>
    <property type="project" value="TreeGrafter"/>
</dbReference>
<evidence type="ECO:0000313" key="4">
    <source>
        <dbReference type="Proteomes" id="UP000010556"/>
    </source>
</evidence>
<gene>
    <name evidence="3" type="ORF">MDA_GLEAN10003655</name>
</gene>
<dbReference type="AlphaFoldDB" id="L5LF54"/>
<dbReference type="GO" id="GO:0001653">
    <property type="term" value="F:peptide receptor activity"/>
    <property type="evidence" value="ECO:0007669"/>
    <property type="project" value="TreeGrafter"/>
</dbReference>
<dbReference type="GO" id="GO:0004383">
    <property type="term" value="F:guanylate cyclase activity"/>
    <property type="evidence" value="ECO:0007669"/>
    <property type="project" value="TreeGrafter"/>
</dbReference>
<reference evidence="4" key="1">
    <citation type="journal article" date="2013" name="Science">
        <title>Comparative analysis of bat genomes provides insight into the evolution of flight and immunity.</title>
        <authorList>
            <person name="Zhang G."/>
            <person name="Cowled C."/>
            <person name="Shi Z."/>
            <person name="Huang Z."/>
            <person name="Bishop-Lilly K.A."/>
            <person name="Fang X."/>
            <person name="Wynne J.W."/>
            <person name="Xiong Z."/>
            <person name="Baker M.L."/>
            <person name="Zhao W."/>
            <person name="Tachedjian M."/>
            <person name="Zhu Y."/>
            <person name="Zhou P."/>
            <person name="Jiang X."/>
            <person name="Ng J."/>
            <person name="Yang L."/>
            <person name="Wu L."/>
            <person name="Xiao J."/>
            <person name="Feng Y."/>
            <person name="Chen Y."/>
            <person name="Sun X."/>
            <person name="Zhang Y."/>
            <person name="Marsh G.A."/>
            <person name="Crameri G."/>
            <person name="Broder C.C."/>
            <person name="Frey K.G."/>
            <person name="Wang L.F."/>
            <person name="Wang J."/>
        </authorList>
    </citation>
    <scope>NUCLEOTIDE SEQUENCE [LARGE SCALE GENOMIC DNA]</scope>
</reference>
<sequence>MVEELLLKENEPSPDRFGSVDRASACGLKGPGFDSGQGSVAESLKKGCTVEPEGFDLITLYFSDIVCFTTISAMSEPIGGGGTSQ</sequence>
<dbReference type="Proteomes" id="UP000010556">
    <property type="component" value="Unassembled WGS sequence"/>
</dbReference>
<keyword evidence="4" id="KW-1185">Reference proteome</keyword>
<dbReference type="GO" id="GO:0005886">
    <property type="term" value="C:plasma membrane"/>
    <property type="evidence" value="ECO:0007669"/>
    <property type="project" value="TreeGrafter"/>
</dbReference>
<dbReference type="PANTHER" id="PTHR11920:SF349">
    <property type="entry name" value="RETINAL GUANYLYL CYCLASE 2"/>
    <property type="match status" value="1"/>
</dbReference>
<proteinExistence type="predicted"/>
<keyword evidence="2" id="KW-0456">Lyase</keyword>
<dbReference type="PANTHER" id="PTHR11920">
    <property type="entry name" value="GUANYLYL CYCLASE"/>
    <property type="match status" value="1"/>
</dbReference>
<organism evidence="3 4">
    <name type="scientific">Myotis davidii</name>
    <name type="common">David's myotis</name>
    <dbReference type="NCBI Taxonomy" id="225400"/>
    <lineage>
        <taxon>Eukaryota</taxon>
        <taxon>Metazoa</taxon>
        <taxon>Chordata</taxon>
        <taxon>Craniata</taxon>
        <taxon>Vertebrata</taxon>
        <taxon>Euteleostomi</taxon>
        <taxon>Mammalia</taxon>
        <taxon>Eutheria</taxon>
        <taxon>Laurasiatheria</taxon>
        <taxon>Chiroptera</taxon>
        <taxon>Yangochiroptera</taxon>
        <taxon>Vespertilionidae</taxon>
        <taxon>Myotis</taxon>
    </lineage>
</organism>
<dbReference type="InterPro" id="IPR050401">
    <property type="entry name" value="Cyclic_nucleotide_synthase"/>
</dbReference>